<dbReference type="InterPro" id="IPR006311">
    <property type="entry name" value="TAT_signal"/>
</dbReference>
<feature type="transmembrane region" description="Helical" evidence="1">
    <location>
        <begin position="12"/>
        <end position="32"/>
    </location>
</feature>
<dbReference type="EMBL" id="CP104694">
    <property type="protein sequence ID" value="UXI65919.1"/>
    <property type="molecule type" value="Genomic_DNA"/>
</dbReference>
<keyword evidence="1" id="KW-0472">Membrane</keyword>
<reference evidence="2" key="1">
    <citation type="submission" date="2022-09" db="EMBL/GenBank/DDBJ databases">
        <title>Tahibacter sp. nov., isolated from a fresh water.</title>
        <authorList>
            <person name="Baek J.H."/>
            <person name="Lee J.K."/>
            <person name="Kim J.M."/>
            <person name="Jeon C.O."/>
        </authorList>
    </citation>
    <scope>NUCLEOTIDE SEQUENCE</scope>
    <source>
        <strain evidence="2">W38</strain>
    </source>
</reference>
<evidence type="ECO:0000313" key="2">
    <source>
        <dbReference type="EMBL" id="UXI65919.1"/>
    </source>
</evidence>
<sequence>MSKADDEGRRRFLRAAGGLGCLPFVSLVATAGSTPASIQRSARGTPWPTWRRTMAVNTWRAIPSANTLRAINPARDPALNPALATDPDNERGPWGGNVGQPGVILPWCGACYDSDSETLWLPLSGGHADYAGNEAYAICLADETPRWRMPRPPSGSIPLGLINLNDGQEGTGNYADGRPRAIHSYNKHVYVPGRGPFCAMQGNTYSSGQAGTPRSLLLNPQNGEWEVRGSHPAAGLGYGGSAYDQTRDAVWWLGGGTTRLSRFNFSTSQWQVFTSGSVANVWSYHALVHVPEHDVLVMISALLPHSFSVWDTTTAQMLQPGSSNALPAHLQLGGQAGAWVPSLNAIAIWHNVTPGTTGVVTLLRAPANPRTQPWTWDTLPLAAGNTVVPTVATANGTYGRFGYSPGLNGFYVLNGTDQPVYFYALSGGDLIFANGFEAPR</sequence>
<dbReference type="PROSITE" id="PS51318">
    <property type="entry name" value="TAT"/>
    <property type="match status" value="1"/>
</dbReference>
<evidence type="ECO:0000313" key="3">
    <source>
        <dbReference type="Proteomes" id="UP001064632"/>
    </source>
</evidence>
<keyword evidence="3" id="KW-1185">Reference proteome</keyword>
<keyword evidence="1" id="KW-1133">Transmembrane helix</keyword>
<organism evidence="2 3">
    <name type="scientific">Tahibacter amnicola</name>
    <dbReference type="NCBI Taxonomy" id="2976241"/>
    <lineage>
        <taxon>Bacteria</taxon>
        <taxon>Pseudomonadati</taxon>
        <taxon>Pseudomonadota</taxon>
        <taxon>Gammaproteobacteria</taxon>
        <taxon>Lysobacterales</taxon>
        <taxon>Rhodanobacteraceae</taxon>
        <taxon>Tahibacter</taxon>
    </lineage>
</organism>
<evidence type="ECO:0000256" key="1">
    <source>
        <dbReference type="SAM" id="Phobius"/>
    </source>
</evidence>
<protein>
    <submittedName>
        <fullName evidence="2">Uncharacterized protein</fullName>
    </submittedName>
</protein>
<gene>
    <name evidence="2" type="ORF">N4264_14260</name>
</gene>
<dbReference type="Proteomes" id="UP001064632">
    <property type="component" value="Chromosome"/>
</dbReference>
<keyword evidence="1" id="KW-0812">Transmembrane</keyword>
<accession>A0ABY6B8C0</accession>
<proteinExistence type="predicted"/>
<dbReference type="RefSeq" id="WP_261692914.1">
    <property type="nucleotide sequence ID" value="NZ_CP104694.1"/>
</dbReference>
<name>A0ABY6B8C0_9GAMM</name>